<feature type="domain" description="HIT" evidence="4">
    <location>
        <begin position="7"/>
        <end position="119"/>
    </location>
</feature>
<dbReference type="PROSITE" id="PS51084">
    <property type="entry name" value="HIT_2"/>
    <property type="match status" value="1"/>
</dbReference>
<dbReference type="STRING" id="1938817.SAMN06296008_11719"/>
<protein>
    <submittedName>
        <fullName evidence="5">Histidine triad (HIT) family protein</fullName>
    </submittedName>
</protein>
<dbReference type="SUPFAM" id="SSF54197">
    <property type="entry name" value="HIT-like"/>
    <property type="match status" value="1"/>
</dbReference>
<feature type="short sequence motif" description="Histidine triad motif" evidence="2 3">
    <location>
        <begin position="103"/>
        <end position="107"/>
    </location>
</feature>
<dbReference type="PRINTS" id="PR00332">
    <property type="entry name" value="HISTRIAD"/>
</dbReference>
<gene>
    <name evidence="5" type="ORF">SAMN06296008_11719</name>
</gene>
<proteinExistence type="predicted"/>
<sequence length="124" mass="13516">MGGDNCIFCKIIEGKIPSRKVYEDEEMLAFHDINPAAPIHFLVIPKKHLPMLCDASSEDTQLLGKIMLKIPELAIQEGANPGQTGGFKILMNNGAEGGQEVYHMHLHVLAGKRLGNQQLPGGTK</sequence>
<dbReference type="EMBL" id="FWXJ01000017">
    <property type="protein sequence ID" value="SMC78123.1"/>
    <property type="molecule type" value="Genomic_DNA"/>
</dbReference>
<dbReference type="InterPro" id="IPR001310">
    <property type="entry name" value="Histidine_triad_HIT"/>
</dbReference>
<dbReference type="Gene3D" id="3.30.428.10">
    <property type="entry name" value="HIT-like"/>
    <property type="match status" value="1"/>
</dbReference>
<reference evidence="5 6" key="1">
    <citation type="submission" date="2017-04" db="EMBL/GenBank/DDBJ databases">
        <authorList>
            <person name="Afonso C.L."/>
            <person name="Miller P.J."/>
            <person name="Scott M.A."/>
            <person name="Spackman E."/>
            <person name="Goraichik I."/>
            <person name="Dimitrov K.M."/>
            <person name="Suarez D.L."/>
            <person name="Swayne D.E."/>
        </authorList>
    </citation>
    <scope>NUCLEOTIDE SEQUENCE [LARGE SCALE GENOMIC DNA]</scope>
    <source>
        <strain evidence="5 6">VK13</strain>
    </source>
</reference>
<evidence type="ECO:0000256" key="3">
    <source>
        <dbReference type="PROSITE-ProRule" id="PRU00464"/>
    </source>
</evidence>
<evidence type="ECO:0000313" key="5">
    <source>
        <dbReference type="EMBL" id="SMC78123.1"/>
    </source>
</evidence>
<dbReference type="PROSITE" id="PS00892">
    <property type="entry name" value="HIT_1"/>
    <property type="match status" value="1"/>
</dbReference>
<dbReference type="AlphaFoldDB" id="A0A1W2BYU1"/>
<dbReference type="GO" id="GO:0003824">
    <property type="term" value="F:catalytic activity"/>
    <property type="evidence" value="ECO:0007669"/>
    <property type="project" value="InterPro"/>
</dbReference>
<dbReference type="InterPro" id="IPR019808">
    <property type="entry name" value="Histidine_triad_CS"/>
</dbReference>
<dbReference type="CDD" id="cd01276">
    <property type="entry name" value="PKCI_related"/>
    <property type="match status" value="1"/>
</dbReference>
<evidence type="ECO:0000256" key="2">
    <source>
        <dbReference type="PIRSR" id="PIRSR601310-3"/>
    </source>
</evidence>
<evidence type="ECO:0000313" key="6">
    <source>
        <dbReference type="Proteomes" id="UP000192708"/>
    </source>
</evidence>
<dbReference type="Pfam" id="PF01230">
    <property type="entry name" value="HIT"/>
    <property type="match status" value="1"/>
</dbReference>
<accession>A0A1W2BYU1</accession>
<dbReference type="InterPro" id="IPR036265">
    <property type="entry name" value="HIT-like_sf"/>
</dbReference>
<dbReference type="PANTHER" id="PTHR23089">
    <property type="entry name" value="HISTIDINE TRIAD HIT PROTEIN"/>
    <property type="match status" value="1"/>
</dbReference>
<dbReference type="Proteomes" id="UP000192708">
    <property type="component" value="Unassembled WGS sequence"/>
</dbReference>
<keyword evidence="6" id="KW-1185">Reference proteome</keyword>
<evidence type="ECO:0000256" key="1">
    <source>
        <dbReference type="PIRSR" id="PIRSR601310-1"/>
    </source>
</evidence>
<organism evidence="5 6">
    <name type="scientific">Polynucleobacter kasalickyi</name>
    <dbReference type="NCBI Taxonomy" id="1938817"/>
    <lineage>
        <taxon>Bacteria</taxon>
        <taxon>Pseudomonadati</taxon>
        <taxon>Pseudomonadota</taxon>
        <taxon>Betaproteobacteria</taxon>
        <taxon>Burkholderiales</taxon>
        <taxon>Burkholderiaceae</taxon>
        <taxon>Polynucleobacter</taxon>
    </lineage>
</organism>
<dbReference type="InterPro" id="IPR011146">
    <property type="entry name" value="HIT-like"/>
</dbReference>
<feature type="active site" description="Tele-AMP-histidine intermediate" evidence="1">
    <location>
        <position position="105"/>
    </location>
</feature>
<dbReference type="RefSeq" id="WP_084285567.1">
    <property type="nucleotide sequence ID" value="NZ_FWXJ01000017.1"/>
</dbReference>
<name>A0A1W2BYU1_9BURK</name>
<evidence type="ECO:0000259" key="4">
    <source>
        <dbReference type="PROSITE" id="PS51084"/>
    </source>
</evidence>
<dbReference type="OrthoDB" id="9784774at2"/>